<dbReference type="AlphaFoldDB" id="A0A225VHH4"/>
<reference evidence="2" key="1">
    <citation type="submission" date="2017-03" db="EMBL/GenBank/DDBJ databases">
        <title>Phytopthora megakarya and P. palmivora, two closely related causual agents of cacao black pod achieved similar genome size and gene model numbers by different mechanisms.</title>
        <authorList>
            <person name="Ali S."/>
            <person name="Shao J."/>
            <person name="Larry D.J."/>
            <person name="Kronmiller B."/>
            <person name="Shen D."/>
            <person name="Strem M.D."/>
            <person name="Melnick R.L."/>
            <person name="Guiltinan M.J."/>
            <person name="Tyler B.M."/>
            <person name="Meinhardt L.W."/>
            <person name="Bailey B.A."/>
        </authorList>
    </citation>
    <scope>NUCLEOTIDE SEQUENCE [LARGE SCALE GENOMIC DNA]</scope>
    <source>
        <strain evidence="2">zdho120</strain>
    </source>
</reference>
<evidence type="ECO:0000313" key="1">
    <source>
        <dbReference type="EMBL" id="OWZ04419.1"/>
    </source>
</evidence>
<gene>
    <name evidence="1" type="ORF">PHMEG_00023683</name>
</gene>
<organism evidence="1 2">
    <name type="scientific">Phytophthora megakarya</name>
    <dbReference type="NCBI Taxonomy" id="4795"/>
    <lineage>
        <taxon>Eukaryota</taxon>
        <taxon>Sar</taxon>
        <taxon>Stramenopiles</taxon>
        <taxon>Oomycota</taxon>
        <taxon>Peronosporomycetes</taxon>
        <taxon>Peronosporales</taxon>
        <taxon>Peronosporaceae</taxon>
        <taxon>Phytophthora</taxon>
    </lineage>
</organism>
<name>A0A225VHH4_9STRA</name>
<comment type="caution">
    <text evidence="1">The sequence shown here is derived from an EMBL/GenBank/DDBJ whole genome shotgun (WGS) entry which is preliminary data.</text>
</comment>
<keyword evidence="2" id="KW-1185">Reference proteome</keyword>
<evidence type="ECO:0000313" key="2">
    <source>
        <dbReference type="Proteomes" id="UP000198211"/>
    </source>
</evidence>
<dbReference type="Proteomes" id="UP000198211">
    <property type="component" value="Unassembled WGS sequence"/>
</dbReference>
<dbReference type="EMBL" id="NBNE01004977">
    <property type="protein sequence ID" value="OWZ04419.1"/>
    <property type="molecule type" value="Genomic_DNA"/>
</dbReference>
<sequence>MSFFFLLRRSEIAAQGKTFQWFSLRNEDVAILDKNDQPTIEPEHAEKVAIRLRGSKTNQNGSPTLRMLTRSGHAFLCPVFGAICLKQYRGDLPPSGPPFATNMADNIPYQQSESSTQSNMQLDDWVCIAQITQHIRFERAEQHKCIARACMPSPSNFMGGGYLTPLKYTQG</sequence>
<proteinExistence type="predicted"/>
<accession>A0A225VHH4</accession>
<protein>
    <submittedName>
        <fullName evidence="1">Uncharacterized protein</fullName>
    </submittedName>
</protein>